<dbReference type="AlphaFoldDB" id="A0AAJ0GY01"/>
<proteinExistence type="predicted"/>
<dbReference type="GeneID" id="87886552"/>
<sequence>MHGDYVNPPSLAICDTNDIGESNNPFGYPLQSHPSQFIKMTRSHKFNDKDHSGLADGTGEHIPKFFAKHGFPDADPKKTKKNGAGKANWGNAGDEAIDQDFNFANPRRRSNSSTLSTNLDNLKTKFEINEPEPVFEESMGPEDEEDKMESSSSATSVDEGKAPHKDL</sequence>
<name>A0AAJ0GY01_9PEZI</name>
<organism evidence="2 3">
    <name type="scientific">Chaetomium strumarium</name>
    <dbReference type="NCBI Taxonomy" id="1170767"/>
    <lineage>
        <taxon>Eukaryota</taxon>
        <taxon>Fungi</taxon>
        <taxon>Dikarya</taxon>
        <taxon>Ascomycota</taxon>
        <taxon>Pezizomycotina</taxon>
        <taxon>Sordariomycetes</taxon>
        <taxon>Sordariomycetidae</taxon>
        <taxon>Sordariales</taxon>
        <taxon>Chaetomiaceae</taxon>
        <taxon>Chaetomium</taxon>
    </lineage>
</organism>
<accession>A0AAJ0GY01</accession>
<reference evidence="2" key="2">
    <citation type="submission" date="2023-06" db="EMBL/GenBank/DDBJ databases">
        <authorList>
            <consortium name="Lawrence Berkeley National Laboratory"/>
            <person name="Mondo S.J."/>
            <person name="Hensen N."/>
            <person name="Bonometti L."/>
            <person name="Westerberg I."/>
            <person name="Brannstrom I.O."/>
            <person name="Guillou S."/>
            <person name="Cros-Aarteil S."/>
            <person name="Calhoun S."/>
            <person name="Haridas S."/>
            <person name="Kuo A."/>
            <person name="Pangilinan J."/>
            <person name="Riley R."/>
            <person name="Labutti K."/>
            <person name="Andreopoulos B."/>
            <person name="Lipzen A."/>
            <person name="Chen C."/>
            <person name="Yanf M."/>
            <person name="Daum C."/>
            <person name="Ng V."/>
            <person name="Clum A."/>
            <person name="Steindorff A."/>
            <person name="Ohm R."/>
            <person name="Martin F."/>
            <person name="Silar P."/>
            <person name="Natvig D."/>
            <person name="Lalanne C."/>
            <person name="Gautier V."/>
            <person name="Ament-Velasquez S.L."/>
            <person name="Kruys A."/>
            <person name="Hutchinson M.I."/>
            <person name="Powell A.J."/>
            <person name="Barry K."/>
            <person name="Miller A.N."/>
            <person name="Grigoriev I.V."/>
            <person name="Debuchy R."/>
            <person name="Gladieux P."/>
            <person name="Thoren M.H."/>
            <person name="Johannesson H."/>
        </authorList>
    </citation>
    <scope>NUCLEOTIDE SEQUENCE</scope>
    <source>
        <strain evidence="2">CBS 333.67</strain>
    </source>
</reference>
<evidence type="ECO:0000313" key="3">
    <source>
        <dbReference type="Proteomes" id="UP001273166"/>
    </source>
</evidence>
<feature type="region of interest" description="Disordered" evidence="1">
    <location>
        <begin position="59"/>
        <end position="167"/>
    </location>
</feature>
<evidence type="ECO:0008006" key="4">
    <source>
        <dbReference type="Google" id="ProtNLM"/>
    </source>
</evidence>
<reference evidence="2" key="1">
    <citation type="journal article" date="2023" name="Mol. Phylogenet. Evol.">
        <title>Genome-scale phylogeny and comparative genomics of the fungal order Sordariales.</title>
        <authorList>
            <person name="Hensen N."/>
            <person name="Bonometti L."/>
            <person name="Westerberg I."/>
            <person name="Brannstrom I.O."/>
            <person name="Guillou S."/>
            <person name="Cros-Aarteil S."/>
            <person name="Calhoun S."/>
            <person name="Haridas S."/>
            <person name="Kuo A."/>
            <person name="Mondo S."/>
            <person name="Pangilinan J."/>
            <person name="Riley R."/>
            <person name="LaButti K."/>
            <person name="Andreopoulos B."/>
            <person name="Lipzen A."/>
            <person name="Chen C."/>
            <person name="Yan M."/>
            <person name="Daum C."/>
            <person name="Ng V."/>
            <person name="Clum A."/>
            <person name="Steindorff A."/>
            <person name="Ohm R.A."/>
            <person name="Martin F."/>
            <person name="Silar P."/>
            <person name="Natvig D.O."/>
            <person name="Lalanne C."/>
            <person name="Gautier V."/>
            <person name="Ament-Velasquez S.L."/>
            <person name="Kruys A."/>
            <person name="Hutchinson M.I."/>
            <person name="Powell A.J."/>
            <person name="Barry K."/>
            <person name="Miller A.N."/>
            <person name="Grigoriev I.V."/>
            <person name="Debuchy R."/>
            <person name="Gladieux P."/>
            <person name="Hiltunen Thoren M."/>
            <person name="Johannesson H."/>
        </authorList>
    </citation>
    <scope>NUCLEOTIDE SEQUENCE</scope>
    <source>
        <strain evidence="2">CBS 333.67</strain>
    </source>
</reference>
<keyword evidence="3" id="KW-1185">Reference proteome</keyword>
<dbReference type="EMBL" id="JAUDZG010000002">
    <property type="protein sequence ID" value="KAK3307950.1"/>
    <property type="molecule type" value="Genomic_DNA"/>
</dbReference>
<feature type="compositionally biased region" description="Low complexity" evidence="1">
    <location>
        <begin position="111"/>
        <end position="121"/>
    </location>
</feature>
<comment type="caution">
    <text evidence="2">The sequence shown here is derived from an EMBL/GenBank/DDBJ whole genome shotgun (WGS) entry which is preliminary data.</text>
</comment>
<feature type="compositionally biased region" description="Acidic residues" evidence="1">
    <location>
        <begin position="129"/>
        <end position="147"/>
    </location>
</feature>
<dbReference type="RefSeq" id="XP_062723730.1">
    <property type="nucleotide sequence ID" value="XM_062867723.1"/>
</dbReference>
<gene>
    <name evidence="2" type="ORF">B0T15DRAFT_508471</name>
</gene>
<dbReference type="Proteomes" id="UP001273166">
    <property type="component" value="Unassembled WGS sequence"/>
</dbReference>
<evidence type="ECO:0000313" key="2">
    <source>
        <dbReference type="EMBL" id="KAK3307950.1"/>
    </source>
</evidence>
<evidence type="ECO:0000256" key="1">
    <source>
        <dbReference type="SAM" id="MobiDB-lite"/>
    </source>
</evidence>
<feature type="compositionally biased region" description="Basic and acidic residues" evidence="1">
    <location>
        <begin position="158"/>
        <end position="167"/>
    </location>
</feature>
<feature type="compositionally biased region" description="Low complexity" evidence="1">
    <location>
        <begin position="84"/>
        <end position="93"/>
    </location>
</feature>
<protein>
    <recommendedName>
        <fullName evidence="4">Stf2-like protein</fullName>
    </recommendedName>
</protein>